<evidence type="ECO:0000313" key="3">
    <source>
        <dbReference type="Proteomes" id="UP000483018"/>
    </source>
</evidence>
<dbReference type="OrthoDB" id="7864805at2"/>
<dbReference type="Pfam" id="PF04657">
    <property type="entry name" value="DMT_YdcZ"/>
    <property type="match status" value="1"/>
</dbReference>
<dbReference type="Proteomes" id="UP000483018">
    <property type="component" value="Unassembled WGS sequence"/>
</dbReference>
<feature type="transmembrane region" description="Helical" evidence="1">
    <location>
        <begin position="34"/>
        <end position="51"/>
    </location>
</feature>
<proteinExistence type="predicted"/>
<organism evidence="2 3">
    <name type="scientific">Defluviitalea raffinosedens</name>
    <dbReference type="NCBI Taxonomy" id="1450156"/>
    <lineage>
        <taxon>Bacteria</taxon>
        <taxon>Bacillati</taxon>
        <taxon>Bacillota</taxon>
        <taxon>Clostridia</taxon>
        <taxon>Lachnospirales</taxon>
        <taxon>Defluviitaleaceae</taxon>
        <taxon>Defluviitalea</taxon>
    </lineage>
</organism>
<sequence length="140" mass="14987">MNNLLSFLIGALISIMIMINGILSGSVGNYLSVVIIHIVGLIAMILALILNKAKVNFSKDIPLYLYSAGAIGVFTVLFNNIGFSVLGVSMPLALGLLGQSLTSIIIDHFGWLGMKVVKFDIKKSFGLLLITSGIIIMTIF</sequence>
<dbReference type="AlphaFoldDB" id="A0A7C8HEV6"/>
<evidence type="ECO:0000256" key="1">
    <source>
        <dbReference type="SAM" id="Phobius"/>
    </source>
</evidence>
<feature type="transmembrane region" description="Helical" evidence="1">
    <location>
        <begin position="63"/>
        <end position="86"/>
    </location>
</feature>
<keyword evidence="1" id="KW-0812">Transmembrane</keyword>
<dbReference type="InterPro" id="IPR006750">
    <property type="entry name" value="YdcZ"/>
</dbReference>
<dbReference type="EMBL" id="WSLF01000004">
    <property type="protein sequence ID" value="KAE9634934.1"/>
    <property type="molecule type" value="Genomic_DNA"/>
</dbReference>
<reference evidence="2 3" key="1">
    <citation type="submission" date="2019-12" db="EMBL/GenBank/DDBJ databases">
        <title>Defluviitalea raffinosedens, isolated from a biogas fermenter, genome sequencing and characterization.</title>
        <authorList>
            <person name="Rettenmaier R."/>
            <person name="Schneider M."/>
            <person name="Neuhaus K."/>
            <person name="Liebl W."/>
            <person name="Zverlov V."/>
        </authorList>
    </citation>
    <scope>NUCLEOTIDE SEQUENCE [LARGE SCALE GENOMIC DNA]</scope>
    <source>
        <strain evidence="2 3">249c-K6</strain>
    </source>
</reference>
<protein>
    <submittedName>
        <fullName evidence="2">EamA-like transporter family protein</fullName>
    </submittedName>
</protein>
<keyword evidence="1" id="KW-1133">Transmembrane helix</keyword>
<dbReference type="PANTHER" id="PTHR34821">
    <property type="entry name" value="INNER MEMBRANE PROTEIN YDCZ"/>
    <property type="match status" value="1"/>
</dbReference>
<evidence type="ECO:0000313" key="2">
    <source>
        <dbReference type="EMBL" id="KAE9634934.1"/>
    </source>
</evidence>
<accession>A0A7C8HEV6</accession>
<name>A0A7C8HEV6_9FIRM</name>
<comment type="caution">
    <text evidence="2">The sequence shown here is derived from an EMBL/GenBank/DDBJ whole genome shotgun (WGS) entry which is preliminary data.</text>
</comment>
<gene>
    <name evidence="2" type="ORF">GND95_06375</name>
</gene>
<feature type="transmembrane region" description="Helical" evidence="1">
    <location>
        <begin position="92"/>
        <end position="112"/>
    </location>
</feature>
<dbReference type="RefSeq" id="WP_158740021.1">
    <property type="nucleotide sequence ID" value="NZ_WSLF01000004.1"/>
</dbReference>
<keyword evidence="3" id="KW-1185">Reference proteome</keyword>
<dbReference type="GO" id="GO:0005886">
    <property type="term" value="C:plasma membrane"/>
    <property type="evidence" value="ECO:0007669"/>
    <property type="project" value="TreeGrafter"/>
</dbReference>
<dbReference type="PANTHER" id="PTHR34821:SF2">
    <property type="entry name" value="INNER MEMBRANE PROTEIN YDCZ"/>
    <property type="match status" value="1"/>
</dbReference>
<keyword evidence="1" id="KW-0472">Membrane</keyword>
<feature type="transmembrane region" description="Helical" evidence="1">
    <location>
        <begin position="124"/>
        <end position="139"/>
    </location>
</feature>